<dbReference type="Proteomes" id="UP001210211">
    <property type="component" value="Unassembled WGS sequence"/>
</dbReference>
<feature type="domain" description="F-box" evidence="2">
    <location>
        <begin position="39"/>
        <end position="87"/>
    </location>
</feature>
<organism evidence="3 4">
    <name type="scientific">Rhynchospora tenuis</name>
    <dbReference type="NCBI Taxonomy" id="198213"/>
    <lineage>
        <taxon>Eukaryota</taxon>
        <taxon>Viridiplantae</taxon>
        <taxon>Streptophyta</taxon>
        <taxon>Embryophyta</taxon>
        <taxon>Tracheophyta</taxon>
        <taxon>Spermatophyta</taxon>
        <taxon>Magnoliopsida</taxon>
        <taxon>Liliopsida</taxon>
        <taxon>Poales</taxon>
        <taxon>Cyperaceae</taxon>
        <taxon>Cyperoideae</taxon>
        <taxon>Rhynchosporeae</taxon>
        <taxon>Rhynchospora</taxon>
    </lineage>
</organism>
<feature type="region of interest" description="Disordered" evidence="1">
    <location>
        <begin position="1"/>
        <end position="22"/>
    </location>
</feature>
<dbReference type="InterPro" id="IPR001810">
    <property type="entry name" value="F-box_dom"/>
</dbReference>
<evidence type="ECO:0000313" key="4">
    <source>
        <dbReference type="Proteomes" id="UP001210211"/>
    </source>
</evidence>
<sequence length="464" mass="53492">MGKQYSWENKSRAKKSSSHPITGRRRRCTVTYVSSSGDCDLISTMPDPILHRILGLLKAKEAVQTCVLSKRWQHLWTSLPSLHFDSIEFTWLEEPEYDSEDEESSNKWVPEYVQEHDFAKFARFVNSVMLRRKPLPLDMFSLSFGALNSNDMLLRNWVIYAVHRNPRVVRLAFLQFSSTFVNTVLHCLYTCTSLEELYLHHCERVSSKYTCRAVVNLPNLKRLSIYNDFLTKNELKDLLSGCPILQYLWLEQCQLQKDEITNESLQHLTIVNSKITFISAPNLLTFHFISSEPTATLNMLSLTYARIELKNPMIQGWKGLASFFSGLVNVEILELQVPFKLKVKKEEILLPELPIFQKMHDFSVGGFCKCFGFCLVTWILGKAPNLKKLTFLQLRECSCFCRGEEVNTSEWTDGSFSAAISLCKSLEFVEVKYSMSDHTVRRLVDAVFKGTKELQNVNILLSKQ</sequence>
<dbReference type="PANTHER" id="PTHR34223:SF91">
    <property type="entry name" value="F-BOX DOMAIN-CONTAINING PROTEIN"/>
    <property type="match status" value="1"/>
</dbReference>
<dbReference type="InterPro" id="IPR032675">
    <property type="entry name" value="LRR_dom_sf"/>
</dbReference>
<name>A0AAD5Z5M3_9POAL</name>
<dbReference type="PANTHER" id="PTHR34223">
    <property type="entry name" value="OS11G0201299 PROTEIN"/>
    <property type="match status" value="1"/>
</dbReference>
<feature type="compositionally biased region" description="Basic residues" evidence="1">
    <location>
        <begin position="12"/>
        <end position="22"/>
    </location>
</feature>
<gene>
    <name evidence="3" type="ORF">LUZ61_016460</name>
</gene>
<dbReference type="SUPFAM" id="SSF52047">
    <property type="entry name" value="RNI-like"/>
    <property type="match status" value="1"/>
</dbReference>
<comment type="caution">
    <text evidence="3">The sequence shown here is derived from an EMBL/GenBank/DDBJ whole genome shotgun (WGS) entry which is preliminary data.</text>
</comment>
<dbReference type="SUPFAM" id="SSF81383">
    <property type="entry name" value="F-box domain"/>
    <property type="match status" value="1"/>
</dbReference>
<dbReference type="InterPro" id="IPR053197">
    <property type="entry name" value="F-box_SCFL_complex_component"/>
</dbReference>
<reference evidence="3 4" key="1">
    <citation type="journal article" date="2022" name="Cell">
        <title>Repeat-based holocentromeres influence genome architecture and karyotype evolution.</title>
        <authorList>
            <person name="Hofstatter P.G."/>
            <person name="Thangavel G."/>
            <person name="Lux T."/>
            <person name="Neumann P."/>
            <person name="Vondrak T."/>
            <person name="Novak P."/>
            <person name="Zhang M."/>
            <person name="Costa L."/>
            <person name="Castellani M."/>
            <person name="Scott A."/>
            <person name="Toegelov H."/>
            <person name="Fuchs J."/>
            <person name="Mata-Sucre Y."/>
            <person name="Dias Y."/>
            <person name="Vanzela A.L.L."/>
            <person name="Huettel B."/>
            <person name="Almeida C.C.S."/>
            <person name="Simkova H."/>
            <person name="Souza G."/>
            <person name="Pedrosa-Harand A."/>
            <person name="Macas J."/>
            <person name="Mayer K.F.X."/>
            <person name="Houben A."/>
            <person name="Marques A."/>
        </authorList>
    </citation>
    <scope>NUCLEOTIDE SEQUENCE [LARGE SCALE GENOMIC DNA]</scope>
    <source>
        <strain evidence="3">RhyTen1mFocal</strain>
    </source>
</reference>
<dbReference type="PROSITE" id="PS50181">
    <property type="entry name" value="FBOX"/>
    <property type="match status" value="1"/>
</dbReference>
<protein>
    <recommendedName>
        <fullName evidence="2">F-box domain-containing protein</fullName>
    </recommendedName>
</protein>
<dbReference type="AlphaFoldDB" id="A0AAD5Z5M3"/>
<proteinExistence type="predicted"/>
<evidence type="ECO:0000256" key="1">
    <source>
        <dbReference type="SAM" id="MobiDB-lite"/>
    </source>
</evidence>
<dbReference type="InterPro" id="IPR036047">
    <property type="entry name" value="F-box-like_dom_sf"/>
</dbReference>
<accession>A0AAD5Z5M3</accession>
<dbReference type="CDD" id="cd22160">
    <property type="entry name" value="F-box_AtFBL13-like"/>
    <property type="match status" value="1"/>
</dbReference>
<dbReference type="Pfam" id="PF00646">
    <property type="entry name" value="F-box"/>
    <property type="match status" value="1"/>
</dbReference>
<keyword evidence="4" id="KW-1185">Reference proteome</keyword>
<dbReference type="Pfam" id="PF24758">
    <property type="entry name" value="LRR_At5g56370"/>
    <property type="match status" value="1"/>
</dbReference>
<evidence type="ECO:0000259" key="2">
    <source>
        <dbReference type="PROSITE" id="PS50181"/>
    </source>
</evidence>
<evidence type="ECO:0000313" key="3">
    <source>
        <dbReference type="EMBL" id="KAJ3687296.1"/>
    </source>
</evidence>
<dbReference type="InterPro" id="IPR055411">
    <property type="entry name" value="LRR_FXL15/At3g58940/PEG3-like"/>
</dbReference>
<dbReference type="EMBL" id="JAMRDG010000002">
    <property type="protein sequence ID" value="KAJ3687296.1"/>
    <property type="molecule type" value="Genomic_DNA"/>
</dbReference>
<dbReference type="InterPro" id="IPR053781">
    <property type="entry name" value="F-box_AtFBL13-like"/>
</dbReference>
<dbReference type="Gene3D" id="3.80.10.10">
    <property type="entry name" value="Ribonuclease Inhibitor"/>
    <property type="match status" value="1"/>
</dbReference>